<evidence type="ECO:0000259" key="7">
    <source>
        <dbReference type="PROSITE" id="PS51270"/>
    </source>
</evidence>
<dbReference type="GO" id="GO:0008270">
    <property type="term" value="F:zinc ion binding"/>
    <property type="evidence" value="ECO:0007669"/>
    <property type="project" value="UniProtKB-KW"/>
</dbReference>
<dbReference type="CDD" id="cd16464">
    <property type="entry name" value="RING-H2_Pirh2-like"/>
    <property type="match status" value="1"/>
</dbReference>
<dbReference type="GO" id="GO:0016567">
    <property type="term" value="P:protein ubiquitination"/>
    <property type="evidence" value="ECO:0007669"/>
    <property type="project" value="TreeGrafter"/>
</dbReference>
<dbReference type="Pfam" id="PF05495">
    <property type="entry name" value="zf-CHY"/>
    <property type="match status" value="1"/>
</dbReference>
<dbReference type="PROSITE" id="PS51266">
    <property type="entry name" value="ZF_CHY"/>
    <property type="match status" value="1"/>
</dbReference>
<keyword evidence="1" id="KW-0479">Metal-binding</keyword>
<dbReference type="RefSeq" id="XP_011304250.1">
    <property type="nucleotide sequence ID" value="XM_011305948.1"/>
</dbReference>
<evidence type="ECO:0000256" key="3">
    <source>
        <dbReference type="ARBA" id="ARBA00022833"/>
    </source>
</evidence>
<sequence length="181" mass="20490">MAYGPQPGCSHYRRKSQLVTPCCNKVYTCRFCHDEEETHTLNRKAITELVCISCRIRQPVGITCKYCGQRFGRYSCLKCNLFDDEDKGQFHCDACGICRVGGDYNFFHCATCNICLPVQRIDNHKCVENVSRDNCPVCLEDLHTSRIACHIPNCGHLIHTTCYNQLTNSGHNTCPTCLVSI</sequence>
<dbReference type="Proteomes" id="UP000694866">
    <property type="component" value="Unplaced"/>
</dbReference>
<dbReference type="InterPro" id="IPR017921">
    <property type="entry name" value="Znf_CTCHY"/>
</dbReference>
<evidence type="ECO:0000256" key="1">
    <source>
        <dbReference type="ARBA" id="ARBA00022723"/>
    </source>
</evidence>
<feature type="domain" description="RING-type" evidence="5">
    <location>
        <begin position="135"/>
        <end position="177"/>
    </location>
</feature>
<dbReference type="AlphaFoldDB" id="A0A0C9PHK5"/>
<dbReference type="SUPFAM" id="SSF161219">
    <property type="entry name" value="CHY zinc finger-like"/>
    <property type="match status" value="1"/>
</dbReference>
<feature type="domain" description="CTCHY-type" evidence="7">
    <location>
        <begin position="71"/>
        <end position="134"/>
    </location>
</feature>
<dbReference type="OrthoDB" id="411372at2759"/>
<evidence type="ECO:0000259" key="5">
    <source>
        <dbReference type="PROSITE" id="PS50089"/>
    </source>
</evidence>
<protein>
    <submittedName>
        <fullName evidence="11">RING finger and CHY zinc finger domain-containing protein 1</fullName>
    </submittedName>
    <submittedName>
        <fullName evidence="9">Rchy1_0 protein</fullName>
    </submittedName>
    <submittedName>
        <fullName evidence="8">Rchy1_1 protein</fullName>
    </submittedName>
</protein>
<dbReference type="InterPro" id="IPR037275">
    <property type="entry name" value="Znf_CTCHY_sf"/>
</dbReference>
<keyword evidence="3" id="KW-0862">Zinc</keyword>
<name>A0A0C9PHK5_9HYME</name>
<dbReference type="PANTHER" id="PTHR21319:SF53">
    <property type="entry name" value="RING FINGER AND CHY ZINC FINGER DOMAIN-CONTAINING PROTEIN 1"/>
    <property type="match status" value="1"/>
</dbReference>
<dbReference type="EMBL" id="GBYB01000328">
    <property type="protein sequence ID" value="JAG70095.1"/>
    <property type="molecule type" value="Transcribed_RNA"/>
</dbReference>
<organism evidence="8">
    <name type="scientific">Fopius arisanus</name>
    <dbReference type="NCBI Taxonomy" id="64838"/>
    <lineage>
        <taxon>Eukaryota</taxon>
        <taxon>Metazoa</taxon>
        <taxon>Ecdysozoa</taxon>
        <taxon>Arthropoda</taxon>
        <taxon>Hexapoda</taxon>
        <taxon>Insecta</taxon>
        <taxon>Pterygota</taxon>
        <taxon>Neoptera</taxon>
        <taxon>Endopterygota</taxon>
        <taxon>Hymenoptera</taxon>
        <taxon>Apocrita</taxon>
        <taxon>Ichneumonoidea</taxon>
        <taxon>Braconidae</taxon>
        <taxon>Opiinae</taxon>
        <taxon>Fopius</taxon>
    </lineage>
</organism>
<keyword evidence="10" id="KW-1185">Reference proteome</keyword>
<dbReference type="InterPro" id="IPR013083">
    <property type="entry name" value="Znf_RING/FYVE/PHD"/>
</dbReference>
<evidence type="ECO:0000256" key="2">
    <source>
        <dbReference type="ARBA" id="ARBA00022771"/>
    </source>
</evidence>
<dbReference type="InterPro" id="IPR001841">
    <property type="entry name" value="Znf_RING"/>
</dbReference>
<reference evidence="8" key="1">
    <citation type="submission" date="2015-01" db="EMBL/GenBank/DDBJ databases">
        <title>Transcriptome Assembly of Fopius arisanus.</title>
        <authorList>
            <person name="Geib S."/>
        </authorList>
    </citation>
    <scope>NUCLEOTIDE SEQUENCE</scope>
</reference>
<dbReference type="SUPFAM" id="SSF161245">
    <property type="entry name" value="Zinc hairpin stack"/>
    <property type="match status" value="1"/>
</dbReference>
<dbReference type="EMBL" id="GBYB01000329">
    <property type="protein sequence ID" value="JAG70096.1"/>
    <property type="molecule type" value="Transcribed_RNA"/>
</dbReference>
<dbReference type="GO" id="GO:0006511">
    <property type="term" value="P:ubiquitin-dependent protein catabolic process"/>
    <property type="evidence" value="ECO:0007669"/>
    <property type="project" value="TreeGrafter"/>
</dbReference>
<dbReference type="Pfam" id="PF13639">
    <property type="entry name" value="zf-RING_2"/>
    <property type="match status" value="1"/>
</dbReference>
<gene>
    <name evidence="8" type="primary">Rchy1_1</name>
    <name evidence="11" type="synonym">LOC105267245</name>
    <name evidence="9" type="synonym">Rchy1_0</name>
    <name evidence="8" type="ORF">g.58846</name>
    <name evidence="9" type="ORF">g.58848</name>
</gene>
<reference evidence="11" key="2">
    <citation type="submission" date="2025-04" db="UniProtKB">
        <authorList>
            <consortium name="RefSeq"/>
        </authorList>
    </citation>
    <scope>IDENTIFICATION</scope>
    <source>
        <strain evidence="11">USDA-PBARC FA_bdor</strain>
        <tissue evidence="11">Whole organism</tissue>
    </source>
</reference>
<dbReference type="PROSITE" id="PS50089">
    <property type="entry name" value="ZF_RING_2"/>
    <property type="match status" value="1"/>
</dbReference>
<dbReference type="Gene3D" id="3.30.40.10">
    <property type="entry name" value="Zinc/RING finger domain, C3HC4 (zinc finger)"/>
    <property type="match status" value="1"/>
</dbReference>
<evidence type="ECO:0000313" key="9">
    <source>
        <dbReference type="EMBL" id="JAG70096.1"/>
    </source>
</evidence>
<dbReference type="GO" id="GO:0061630">
    <property type="term" value="F:ubiquitin protein ligase activity"/>
    <property type="evidence" value="ECO:0007669"/>
    <property type="project" value="TreeGrafter"/>
</dbReference>
<dbReference type="GeneID" id="105267245"/>
<evidence type="ECO:0000313" key="10">
    <source>
        <dbReference type="Proteomes" id="UP000694866"/>
    </source>
</evidence>
<dbReference type="PANTHER" id="PTHR21319">
    <property type="entry name" value="RING FINGER AND CHY ZINC FINGER DOMAIN-CONTAINING PROTEIN 1"/>
    <property type="match status" value="1"/>
</dbReference>
<keyword evidence="2 4" id="KW-0863">Zinc-finger</keyword>
<dbReference type="GO" id="GO:0005634">
    <property type="term" value="C:nucleus"/>
    <property type="evidence" value="ECO:0007669"/>
    <property type="project" value="TreeGrafter"/>
</dbReference>
<accession>A0A9R1T7L9</accession>
<proteinExistence type="predicted"/>
<evidence type="ECO:0000256" key="4">
    <source>
        <dbReference type="PROSITE-ProRule" id="PRU00601"/>
    </source>
</evidence>
<dbReference type="KEGG" id="fas:105267245"/>
<dbReference type="SUPFAM" id="SSF57850">
    <property type="entry name" value="RING/U-box"/>
    <property type="match status" value="1"/>
</dbReference>
<accession>A0A0C9PHK5</accession>
<evidence type="ECO:0000313" key="8">
    <source>
        <dbReference type="EMBL" id="JAG70095.1"/>
    </source>
</evidence>
<dbReference type="PROSITE" id="PS51270">
    <property type="entry name" value="ZF_CTCHY"/>
    <property type="match status" value="1"/>
</dbReference>
<dbReference type="InterPro" id="IPR008913">
    <property type="entry name" value="Znf_CHY"/>
</dbReference>
<dbReference type="SMART" id="SM00184">
    <property type="entry name" value="RING"/>
    <property type="match status" value="1"/>
</dbReference>
<evidence type="ECO:0000313" key="11">
    <source>
        <dbReference type="RefSeq" id="XP_011304250.1"/>
    </source>
</evidence>
<evidence type="ECO:0000259" key="6">
    <source>
        <dbReference type="PROSITE" id="PS51266"/>
    </source>
</evidence>
<dbReference type="InterPro" id="IPR037274">
    <property type="entry name" value="Znf_CHY_sf"/>
</dbReference>
<feature type="domain" description="CHY-type" evidence="6">
    <location>
        <begin position="2"/>
        <end position="69"/>
    </location>
</feature>